<dbReference type="STRING" id="1121022.GCA_000376105_03684"/>
<dbReference type="PATRIC" id="fig|1121022.4.peg.3467"/>
<accession>V4R8L0</accession>
<dbReference type="EMBL" id="AWGB01000042">
    <property type="protein sequence ID" value="ESQ87773.1"/>
    <property type="molecule type" value="Genomic_DNA"/>
</dbReference>
<dbReference type="Proteomes" id="UP000017837">
    <property type="component" value="Unassembled WGS sequence"/>
</dbReference>
<organism evidence="1 2">
    <name type="scientific">Asticcacaulis benevestitus DSM 16100 = ATCC BAA-896</name>
    <dbReference type="NCBI Taxonomy" id="1121022"/>
    <lineage>
        <taxon>Bacteria</taxon>
        <taxon>Pseudomonadati</taxon>
        <taxon>Pseudomonadota</taxon>
        <taxon>Alphaproteobacteria</taxon>
        <taxon>Caulobacterales</taxon>
        <taxon>Caulobacteraceae</taxon>
        <taxon>Asticcacaulis</taxon>
    </lineage>
</organism>
<evidence type="ECO:0000313" key="2">
    <source>
        <dbReference type="Proteomes" id="UP000017837"/>
    </source>
</evidence>
<proteinExistence type="predicted"/>
<sequence length="69" mass="7508">MSITSHITNEPTLTILKSDLEDAIRTLTPPGKRQNVSATLDTIFQVKETQGEAAAITLLMFAMIEFAAT</sequence>
<protein>
    <submittedName>
        <fullName evidence="1">Uncharacterized protein</fullName>
    </submittedName>
</protein>
<reference evidence="1 2" key="1">
    <citation type="journal article" date="2014" name="Nature">
        <title>Sequential evolution of bacterial morphology by co-option of a developmental regulator.</title>
        <authorList>
            <person name="Jiang C."/>
            <person name="Brown P.J."/>
            <person name="Ducret A."/>
            <person name="Brun Y.V."/>
        </authorList>
    </citation>
    <scope>NUCLEOTIDE SEQUENCE [LARGE SCALE GENOMIC DNA]</scope>
    <source>
        <strain evidence="1 2">DSM 16100</strain>
    </source>
</reference>
<dbReference type="RefSeq" id="WP_018083365.1">
    <property type="nucleotide sequence ID" value="NZ_AQWM01000030.1"/>
</dbReference>
<comment type="caution">
    <text evidence="1">The sequence shown here is derived from an EMBL/GenBank/DDBJ whole genome shotgun (WGS) entry which is preliminary data.</text>
</comment>
<keyword evidence="2" id="KW-1185">Reference proteome</keyword>
<gene>
    <name evidence="1" type="ORF">ABENE_17020</name>
</gene>
<name>V4R8L0_9CAUL</name>
<evidence type="ECO:0000313" key="1">
    <source>
        <dbReference type="EMBL" id="ESQ87773.1"/>
    </source>
</evidence>
<dbReference type="AlphaFoldDB" id="V4R8L0"/>